<dbReference type="Proteomes" id="UP001152523">
    <property type="component" value="Unassembled WGS sequence"/>
</dbReference>
<gene>
    <name evidence="2" type="ORF">CEPIT_LOCUS2846</name>
</gene>
<evidence type="ECO:0000313" key="3">
    <source>
        <dbReference type="Proteomes" id="UP001152523"/>
    </source>
</evidence>
<feature type="coiled-coil region" evidence="1">
    <location>
        <begin position="34"/>
        <end position="116"/>
    </location>
</feature>
<reference evidence="2" key="1">
    <citation type="submission" date="2022-07" db="EMBL/GenBank/DDBJ databases">
        <authorList>
            <person name="Macas J."/>
            <person name="Novak P."/>
            <person name="Neumann P."/>
        </authorList>
    </citation>
    <scope>NUCLEOTIDE SEQUENCE</scope>
</reference>
<comment type="caution">
    <text evidence="2">The sequence shown here is derived from an EMBL/GenBank/DDBJ whole genome shotgun (WGS) entry which is preliminary data.</text>
</comment>
<keyword evidence="3" id="KW-1185">Reference proteome</keyword>
<organism evidence="2 3">
    <name type="scientific">Cuscuta epithymum</name>
    <dbReference type="NCBI Taxonomy" id="186058"/>
    <lineage>
        <taxon>Eukaryota</taxon>
        <taxon>Viridiplantae</taxon>
        <taxon>Streptophyta</taxon>
        <taxon>Embryophyta</taxon>
        <taxon>Tracheophyta</taxon>
        <taxon>Spermatophyta</taxon>
        <taxon>Magnoliopsida</taxon>
        <taxon>eudicotyledons</taxon>
        <taxon>Gunneridae</taxon>
        <taxon>Pentapetalae</taxon>
        <taxon>asterids</taxon>
        <taxon>lamiids</taxon>
        <taxon>Solanales</taxon>
        <taxon>Convolvulaceae</taxon>
        <taxon>Cuscuteae</taxon>
        <taxon>Cuscuta</taxon>
        <taxon>Cuscuta subgen. Cuscuta</taxon>
    </lineage>
</organism>
<evidence type="ECO:0000256" key="1">
    <source>
        <dbReference type="SAM" id="Coils"/>
    </source>
</evidence>
<accession>A0AAV0C562</accession>
<dbReference type="PANTHER" id="PTHR38377">
    <property type="entry name" value="THREONINE-TRNA LIGASE 2"/>
    <property type="match status" value="1"/>
</dbReference>
<protein>
    <submittedName>
        <fullName evidence="2">Uncharacterized protein</fullName>
    </submittedName>
</protein>
<dbReference type="EMBL" id="CAMAPF010000015">
    <property type="protein sequence ID" value="CAH9068743.1"/>
    <property type="molecule type" value="Genomic_DNA"/>
</dbReference>
<proteinExistence type="predicted"/>
<sequence length="124" mass="13775">MKSLNAEDGGPCPQSMANAVENLEETLKPFYQRASEAEDRLARLEASLVNKNSSGNNEELVKMVRELQEKLDAAKVELVAEKEKGLKEVQKLNAENAKLQNRIIHLVRALREADSKIASNQGCQ</sequence>
<keyword evidence="1" id="KW-0175">Coiled coil</keyword>
<evidence type="ECO:0000313" key="2">
    <source>
        <dbReference type="EMBL" id="CAH9068743.1"/>
    </source>
</evidence>
<dbReference type="AlphaFoldDB" id="A0AAV0C562"/>
<dbReference type="PANTHER" id="PTHR38377:SF1">
    <property type="entry name" value="THREONINE-TRNA LIGASE 2"/>
    <property type="match status" value="1"/>
</dbReference>
<name>A0AAV0C562_9ASTE</name>